<evidence type="ECO:0000256" key="7">
    <source>
        <dbReference type="ARBA" id="ARBA00023211"/>
    </source>
</evidence>
<keyword evidence="5" id="KW-0479">Metal-binding</keyword>
<evidence type="ECO:0000256" key="5">
    <source>
        <dbReference type="ARBA" id="ARBA00022723"/>
    </source>
</evidence>
<dbReference type="PIRSF" id="PIRSF018427">
    <property type="entry name" value="Isopntndiph_ism"/>
    <property type="match status" value="1"/>
</dbReference>
<evidence type="ECO:0000259" key="11">
    <source>
        <dbReference type="PROSITE" id="PS51462"/>
    </source>
</evidence>
<dbReference type="PANTHER" id="PTHR10885">
    <property type="entry name" value="ISOPENTENYL-DIPHOSPHATE DELTA-ISOMERASE"/>
    <property type="match status" value="1"/>
</dbReference>
<dbReference type="EC" id="5.3.3.2" evidence="3 10"/>
<evidence type="ECO:0000256" key="8">
    <source>
        <dbReference type="ARBA" id="ARBA00023229"/>
    </source>
</evidence>
<dbReference type="Proteomes" id="UP000602759">
    <property type="component" value="Unassembled WGS sequence"/>
</dbReference>
<keyword evidence="6" id="KW-0460">Magnesium</keyword>
<dbReference type="CDD" id="cd02885">
    <property type="entry name" value="NUDIX_IPP_Isomerase"/>
    <property type="match status" value="1"/>
</dbReference>
<evidence type="ECO:0000256" key="3">
    <source>
        <dbReference type="ARBA" id="ARBA00012057"/>
    </source>
</evidence>
<evidence type="ECO:0000313" key="12">
    <source>
        <dbReference type="EMBL" id="MBD1431436.1"/>
    </source>
</evidence>
<dbReference type="EMBL" id="JACOIK010000001">
    <property type="protein sequence ID" value="MBD1431436.1"/>
    <property type="molecule type" value="Genomic_DNA"/>
</dbReference>
<dbReference type="HAMAP" id="MF_00202">
    <property type="entry name" value="Idi"/>
    <property type="match status" value="1"/>
</dbReference>
<dbReference type="Gene3D" id="3.90.79.10">
    <property type="entry name" value="Nucleoside Triphosphate Pyrophosphohydrolase"/>
    <property type="match status" value="1"/>
</dbReference>
<comment type="similarity">
    <text evidence="2">Belongs to the IPP isomerase type 1 family.</text>
</comment>
<dbReference type="InterPro" id="IPR056375">
    <property type="entry name" value="Idi_bact"/>
</dbReference>
<keyword evidence="9 12" id="KW-0413">Isomerase</keyword>
<dbReference type="InterPro" id="IPR011876">
    <property type="entry name" value="IsopentenylPP_isomerase_typ1"/>
</dbReference>
<dbReference type="Pfam" id="PF00293">
    <property type="entry name" value="NUDIX"/>
    <property type="match status" value="1"/>
</dbReference>
<comment type="pathway">
    <text evidence="1">Isoprenoid biosynthesis; dimethylallyl diphosphate biosynthesis; dimethylallyl diphosphate from isopentenyl diphosphate: step 1/1.</text>
</comment>
<evidence type="ECO:0000256" key="6">
    <source>
        <dbReference type="ARBA" id="ARBA00022842"/>
    </source>
</evidence>
<dbReference type="NCBIfam" id="TIGR02150">
    <property type="entry name" value="IPP_isom_1"/>
    <property type="match status" value="1"/>
</dbReference>
<evidence type="ECO:0000256" key="2">
    <source>
        <dbReference type="ARBA" id="ARBA00007579"/>
    </source>
</evidence>
<comment type="caution">
    <text evidence="12">The sequence shown here is derived from an EMBL/GenBank/DDBJ whole genome shotgun (WGS) entry which is preliminary data.</text>
</comment>
<keyword evidence="4" id="KW-0963">Cytoplasm</keyword>
<evidence type="ECO:0000256" key="4">
    <source>
        <dbReference type="ARBA" id="ARBA00022490"/>
    </source>
</evidence>
<reference evidence="12 13" key="1">
    <citation type="submission" date="2020-08" db="EMBL/GenBank/DDBJ databases">
        <title>Sphingobacterium sp. DN00404 isolated from aquaculture water.</title>
        <authorList>
            <person name="Zhang M."/>
        </authorList>
    </citation>
    <scope>NUCLEOTIDE SEQUENCE [LARGE SCALE GENOMIC DNA]</scope>
    <source>
        <strain evidence="12 13">DN00404</strain>
    </source>
</reference>
<dbReference type="NCBIfam" id="NF002995">
    <property type="entry name" value="PRK03759.1"/>
    <property type="match status" value="1"/>
</dbReference>
<feature type="domain" description="Nudix hydrolase" evidence="11">
    <location>
        <begin position="29"/>
        <end position="161"/>
    </location>
</feature>
<dbReference type="GO" id="GO:0004452">
    <property type="term" value="F:isopentenyl-diphosphate delta-isomerase activity"/>
    <property type="evidence" value="ECO:0007669"/>
    <property type="project" value="UniProtKB-EC"/>
</dbReference>
<evidence type="ECO:0000256" key="10">
    <source>
        <dbReference type="NCBIfam" id="TIGR02150"/>
    </source>
</evidence>
<keyword evidence="8" id="KW-0414">Isoprene biosynthesis</keyword>
<dbReference type="PANTHER" id="PTHR10885:SF0">
    <property type="entry name" value="ISOPENTENYL-DIPHOSPHATE DELTA-ISOMERASE"/>
    <property type="match status" value="1"/>
</dbReference>
<proteinExistence type="inferred from homology"/>
<evidence type="ECO:0000313" key="13">
    <source>
        <dbReference type="Proteomes" id="UP000602759"/>
    </source>
</evidence>
<keyword evidence="13" id="KW-1185">Reference proteome</keyword>
<name>A0ABR7YJK8_9SPHI</name>
<dbReference type="RefSeq" id="WP_190992457.1">
    <property type="nucleotide sequence ID" value="NZ_JACOIK010000001.1"/>
</dbReference>
<dbReference type="InterPro" id="IPR000086">
    <property type="entry name" value="NUDIX_hydrolase_dom"/>
</dbReference>
<organism evidence="12 13">
    <name type="scientific">Sphingobacterium micropteri</name>
    <dbReference type="NCBI Taxonomy" id="2763501"/>
    <lineage>
        <taxon>Bacteria</taxon>
        <taxon>Pseudomonadati</taxon>
        <taxon>Bacteroidota</taxon>
        <taxon>Sphingobacteriia</taxon>
        <taxon>Sphingobacteriales</taxon>
        <taxon>Sphingobacteriaceae</taxon>
        <taxon>Sphingobacterium</taxon>
    </lineage>
</organism>
<protein>
    <recommendedName>
        <fullName evidence="3 10">Isopentenyl-diphosphate delta-isomerase</fullName>
        <ecNumber evidence="3 10">5.3.3.2</ecNumber>
    </recommendedName>
</protein>
<gene>
    <name evidence="12" type="primary">idi</name>
    <name evidence="12" type="ORF">H8B06_01250</name>
</gene>
<dbReference type="PROSITE" id="PS51462">
    <property type="entry name" value="NUDIX"/>
    <property type="match status" value="1"/>
</dbReference>
<accession>A0ABR7YJK8</accession>
<dbReference type="InterPro" id="IPR015797">
    <property type="entry name" value="NUDIX_hydrolase-like_dom_sf"/>
</dbReference>
<dbReference type="SUPFAM" id="SSF55811">
    <property type="entry name" value="Nudix"/>
    <property type="match status" value="1"/>
</dbReference>
<keyword evidence="7" id="KW-0464">Manganese</keyword>
<evidence type="ECO:0000256" key="9">
    <source>
        <dbReference type="ARBA" id="ARBA00023235"/>
    </source>
</evidence>
<sequence length="175" mass="20627">MERNKVILVDDNDVAIGEMEKLEAHKQGHLHRAFSVFIFNDKGELLLQQRANQKYHGAGLWTNTCCSHPQWEEDVLLSAAERLTYEMGLDCDLEFSHSFIYKVEVENNLIENEYDYVCIGYSNEEPKINKDEVQDYKWVDLNEILVDINQNPEIYTQWFKIALPRVIPNLKQYKQ</sequence>
<evidence type="ECO:0000256" key="1">
    <source>
        <dbReference type="ARBA" id="ARBA00004826"/>
    </source>
</evidence>